<feature type="transmembrane region" description="Helical" evidence="7">
    <location>
        <begin position="34"/>
        <end position="55"/>
    </location>
</feature>
<reference evidence="9 10" key="1">
    <citation type="submission" date="2020-04" db="EMBL/GenBank/DDBJ databases">
        <authorList>
            <person name="Zhang R."/>
            <person name="Schippers A."/>
        </authorList>
    </citation>
    <scope>NUCLEOTIDE SEQUENCE [LARGE SCALE GENOMIC DNA]</scope>
    <source>
        <strain evidence="9 10">DSM 109850</strain>
    </source>
</reference>
<keyword evidence="4 7" id="KW-0812">Transmembrane</keyword>
<dbReference type="AlphaFoldDB" id="A0A7Y0L564"/>
<protein>
    <submittedName>
        <fullName evidence="9">MFS transporter</fullName>
    </submittedName>
</protein>
<dbReference type="InterPro" id="IPR001958">
    <property type="entry name" value="Tet-R_TetA/multi-R_MdtG-like"/>
</dbReference>
<keyword evidence="10" id="KW-1185">Reference proteome</keyword>
<dbReference type="InterPro" id="IPR020846">
    <property type="entry name" value="MFS_dom"/>
</dbReference>
<feature type="domain" description="Major facilitator superfamily (MFS) profile" evidence="8">
    <location>
        <begin position="33"/>
        <end position="428"/>
    </location>
</feature>
<keyword evidence="3" id="KW-1003">Cell membrane</keyword>
<name>A0A7Y0L564_9FIRM</name>
<sequence>MATDIRDTGQKVLGAMAGMLSGSRGAAQPFGPDFPLLLAGAAVSSMGMAFLWPLMALYLHHGLGQPMTVVGVVMMAQAGMSAVGSLIGGVMYDARGARVPMLWSIGLSAVTLIVMAVFPGFWTFTVGVMIVGFCMSASNPIFNALSVDIWPAGGRTAFNAVYVAINAGVAIGSSLGGLLASLSFRVTFGIAGLVTAGIWILIYLAYRGDHWTRAPHRKPSPANRALGRTLILRAVGWPIFVLAGALALQWLAYDQWETTVPNFMQAEGLPLILYSSLWTLNTLLILGAQPLLAKALLLMPRVRTQLICGTVLFVAAFGTLTLFHTYPAYLIGMVLATLGEMLVLPGAPAAAEQWSDPSRRGLVQGVVATAGSLGRMAGPLLGGMLFSTADPRILFAVMTGMMAMGGVGYVAGGWFGAPSTHAAEVSTL</sequence>
<evidence type="ECO:0000256" key="3">
    <source>
        <dbReference type="ARBA" id="ARBA00022475"/>
    </source>
</evidence>
<feature type="transmembrane region" description="Helical" evidence="7">
    <location>
        <begin position="304"/>
        <end position="323"/>
    </location>
</feature>
<keyword evidence="2" id="KW-0813">Transport</keyword>
<keyword evidence="5 7" id="KW-1133">Transmembrane helix</keyword>
<dbReference type="EMBL" id="JABBVZ010000054">
    <property type="protein sequence ID" value="NMP23519.1"/>
    <property type="molecule type" value="Genomic_DNA"/>
</dbReference>
<dbReference type="PANTHER" id="PTHR23517:SF10">
    <property type="entry name" value="MAJOR FACILITATOR SUPERFAMILY (MFS) PROFILE DOMAIN-CONTAINING PROTEIN"/>
    <property type="match status" value="1"/>
</dbReference>
<dbReference type="PROSITE" id="PS50850">
    <property type="entry name" value="MFS"/>
    <property type="match status" value="1"/>
</dbReference>
<evidence type="ECO:0000259" key="8">
    <source>
        <dbReference type="PROSITE" id="PS50850"/>
    </source>
</evidence>
<gene>
    <name evidence="9" type="ORF">HIJ39_14320</name>
</gene>
<feature type="transmembrane region" description="Helical" evidence="7">
    <location>
        <begin position="393"/>
        <end position="417"/>
    </location>
</feature>
<evidence type="ECO:0000256" key="2">
    <source>
        <dbReference type="ARBA" id="ARBA00022448"/>
    </source>
</evidence>
<feature type="transmembrane region" description="Helical" evidence="7">
    <location>
        <begin position="186"/>
        <end position="206"/>
    </location>
</feature>
<dbReference type="InterPro" id="IPR050171">
    <property type="entry name" value="MFS_Transporters"/>
</dbReference>
<feature type="transmembrane region" description="Helical" evidence="7">
    <location>
        <begin position="226"/>
        <end position="251"/>
    </location>
</feature>
<feature type="transmembrane region" description="Helical" evidence="7">
    <location>
        <begin position="362"/>
        <end position="381"/>
    </location>
</feature>
<evidence type="ECO:0000256" key="5">
    <source>
        <dbReference type="ARBA" id="ARBA00022989"/>
    </source>
</evidence>
<feature type="transmembrane region" description="Helical" evidence="7">
    <location>
        <begin position="124"/>
        <end position="145"/>
    </location>
</feature>
<dbReference type="GO" id="GO:0022857">
    <property type="term" value="F:transmembrane transporter activity"/>
    <property type="evidence" value="ECO:0007669"/>
    <property type="project" value="InterPro"/>
</dbReference>
<dbReference type="RefSeq" id="WP_169100864.1">
    <property type="nucleotide sequence ID" value="NZ_JABBVZ010000054.1"/>
</dbReference>
<evidence type="ECO:0000256" key="1">
    <source>
        <dbReference type="ARBA" id="ARBA00004651"/>
    </source>
</evidence>
<proteinExistence type="predicted"/>
<dbReference type="InterPro" id="IPR036259">
    <property type="entry name" value="MFS_trans_sf"/>
</dbReference>
<evidence type="ECO:0000313" key="10">
    <source>
        <dbReference type="Proteomes" id="UP000533476"/>
    </source>
</evidence>
<dbReference type="SUPFAM" id="SSF103473">
    <property type="entry name" value="MFS general substrate transporter"/>
    <property type="match status" value="1"/>
</dbReference>
<feature type="transmembrane region" description="Helical" evidence="7">
    <location>
        <begin position="157"/>
        <end position="180"/>
    </location>
</feature>
<evidence type="ECO:0000256" key="7">
    <source>
        <dbReference type="SAM" id="Phobius"/>
    </source>
</evidence>
<evidence type="ECO:0000313" key="9">
    <source>
        <dbReference type="EMBL" id="NMP23519.1"/>
    </source>
</evidence>
<comment type="subcellular location">
    <subcellularLocation>
        <location evidence="1">Cell membrane</location>
        <topology evidence="1">Multi-pass membrane protein</topology>
    </subcellularLocation>
</comment>
<dbReference type="InterPro" id="IPR011701">
    <property type="entry name" value="MFS"/>
</dbReference>
<evidence type="ECO:0000256" key="6">
    <source>
        <dbReference type="ARBA" id="ARBA00023136"/>
    </source>
</evidence>
<keyword evidence="6 7" id="KW-0472">Membrane</keyword>
<dbReference type="GO" id="GO:0005886">
    <property type="term" value="C:plasma membrane"/>
    <property type="evidence" value="ECO:0007669"/>
    <property type="project" value="UniProtKB-SubCell"/>
</dbReference>
<feature type="transmembrane region" description="Helical" evidence="7">
    <location>
        <begin position="271"/>
        <end position="292"/>
    </location>
</feature>
<evidence type="ECO:0000256" key="4">
    <source>
        <dbReference type="ARBA" id="ARBA00022692"/>
    </source>
</evidence>
<dbReference type="Pfam" id="PF07690">
    <property type="entry name" value="MFS_1"/>
    <property type="match status" value="1"/>
</dbReference>
<dbReference type="PRINTS" id="PR01035">
    <property type="entry name" value="TCRTETA"/>
</dbReference>
<dbReference type="Proteomes" id="UP000533476">
    <property type="component" value="Unassembled WGS sequence"/>
</dbReference>
<accession>A0A7Y0L564</accession>
<organism evidence="9 10">
    <name type="scientific">Sulfobacillus harzensis</name>
    <dbReference type="NCBI Taxonomy" id="2729629"/>
    <lineage>
        <taxon>Bacteria</taxon>
        <taxon>Bacillati</taxon>
        <taxon>Bacillota</taxon>
        <taxon>Clostridia</taxon>
        <taxon>Eubacteriales</taxon>
        <taxon>Clostridiales Family XVII. Incertae Sedis</taxon>
        <taxon>Sulfobacillus</taxon>
    </lineage>
</organism>
<comment type="caution">
    <text evidence="9">The sequence shown here is derived from an EMBL/GenBank/DDBJ whole genome shotgun (WGS) entry which is preliminary data.</text>
</comment>
<feature type="transmembrane region" description="Helical" evidence="7">
    <location>
        <begin position="67"/>
        <end position="92"/>
    </location>
</feature>
<dbReference type="PANTHER" id="PTHR23517">
    <property type="entry name" value="RESISTANCE PROTEIN MDTM, PUTATIVE-RELATED-RELATED"/>
    <property type="match status" value="1"/>
</dbReference>
<feature type="transmembrane region" description="Helical" evidence="7">
    <location>
        <begin position="99"/>
        <end position="118"/>
    </location>
</feature>
<dbReference type="Gene3D" id="1.20.1250.20">
    <property type="entry name" value="MFS general substrate transporter like domains"/>
    <property type="match status" value="1"/>
</dbReference>